<accession>A0ACD1IRM6</accession>
<keyword evidence="2" id="KW-1185">Reference proteome</keyword>
<protein>
    <submittedName>
        <fullName evidence="1">Uncharacterized protein</fullName>
    </submittedName>
</protein>
<organism evidence="1 2">
    <name type="scientific">Aspergillus costaricaensis CBS 115574</name>
    <dbReference type="NCBI Taxonomy" id="1448317"/>
    <lineage>
        <taxon>Eukaryota</taxon>
        <taxon>Fungi</taxon>
        <taxon>Dikarya</taxon>
        <taxon>Ascomycota</taxon>
        <taxon>Pezizomycotina</taxon>
        <taxon>Eurotiomycetes</taxon>
        <taxon>Eurotiomycetidae</taxon>
        <taxon>Eurotiales</taxon>
        <taxon>Aspergillaceae</taxon>
        <taxon>Aspergillus</taxon>
        <taxon>Aspergillus subgen. Circumdati</taxon>
    </lineage>
</organism>
<dbReference type="Proteomes" id="UP000249748">
    <property type="component" value="Unassembled WGS sequence"/>
</dbReference>
<evidence type="ECO:0000313" key="2">
    <source>
        <dbReference type="Proteomes" id="UP000249748"/>
    </source>
</evidence>
<proteinExistence type="predicted"/>
<reference evidence="1" key="1">
    <citation type="submission" date="2018-02" db="EMBL/GenBank/DDBJ databases">
        <title>The genomes of Aspergillus section Nigri reveals drivers in fungal speciation.</title>
        <authorList>
            <consortium name="DOE Joint Genome Institute"/>
            <person name="Vesth T.C."/>
            <person name="Nybo J."/>
            <person name="Theobald S."/>
            <person name="Brandl J."/>
            <person name="Frisvad J.C."/>
            <person name="Nielsen K.F."/>
            <person name="Lyhne E.K."/>
            <person name="Kogle M.E."/>
            <person name="Kuo A."/>
            <person name="Riley R."/>
            <person name="Clum A."/>
            <person name="Nolan M."/>
            <person name="Lipzen A."/>
            <person name="Salamov A."/>
            <person name="Henrissat B."/>
            <person name="Wiebenga A."/>
            <person name="De vries R.P."/>
            <person name="Grigoriev I.V."/>
            <person name="Mortensen U.H."/>
            <person name="Andersen M.R."/>
            <person name="Baker S.E."/>
        </authorList>
    </citation>
    <scope>NUCLEOTIDE SEQUENCE</scope>
    <source>
        <strain evidence="1">CBS 115574</strain>
    </source>
</reference>
<evidence type="ECO:0000313" key="1">
    <source>
        <dbReference type="EMBL" id="RAK92762.1"/>
    </source>
</evidence>
<dbReference type="EMBL" id="KZ824538">
    <property type="protein sequence ID" value="RAK92762.1"/>
    <property type="molecule type" value="Genomic_DNA"/>
</dbReference>
<gene>
    <name evidence="1" type="ORF">BO79DRAFT_56107</name>
</gene>
<sequence>MTEDPFKRVRSRTATVYLSAKIVRDFSAGCLVCLYRIFYPFFFFFFLFFFFFFLVLRAPYQDNTDLKGVNLIVTYVFV</sequence>
<name>A0ACD1IRM6_9EURO</name>